<dbReference type="RefSeq" id="XP_030754392.1">
    <property type="nucleotide sequence ID" value="XM_030898532.1"/>
</dbReference>
<reference evidence="5" key="1">
    <citation type="submission" date="2025-08" db="UniProtKB">
        <authorList>
            <consortium name="RefSeq"/>
        </authorList>
    </citation>
    <scope>IDENTIFICATION</scope>
    <source>
        <tissue evidence="5">Gonads</tissue>
    </source>
</reference>
<feature type="compositionally biased region" description="Basic and acidic residues" evidence="2">
    <location>
        <begin position="348"/>
        <end position="357"/>
    </location>
</feature>
<dbReference type="KEGG" id="soy:115881156"/>
<proteinExistence type="predicted"/>
<feature type="domain" description="DUF4795" evidence="3">
    <location>
        <begin position="499"/>
        <end position="702"/>
    </location>
</feature>
<evidence type="ECO:0000256" key="1">
    <source>
        <dbReference type="SAM" id="Coils"/>
    </source>
</evidence>
<dbReference type="Pfam" id="PF16043">
    <property type="entry name" value="DUF4795"/>
    <property type="match status" value="1"/>
</dbReference>
<organism evidence="4 5">
    <name type="scientific">Sitophilus oryzae</name>
    <name type="common">Rice weevil</name>
    <name type="synonym">Curculio oryzae</name>
    <dbReference type="NCBI Taxonomy" id="7048"/>
    <lineage>
        <taxon>Eukaryota</taxon>
        <taxon>Metazoa</taxon>
        <taxon>Ecdysozoa</taxon>
        <taxon>Arthropoda</taxon>
        <taxon>Hexapoda</taxon>
        <taxon>Insecta</taxon>
        <taxon>Pterygota</taxon>
        <taxon>Neoptera</taxon>
        <taxon>Endopterygota</taxon>
        <taxon>Coleoptera</taxon>
        <taxon>Polyphaga</taxon>
        <taxon>Cucujiformia</taxon>
        <taxon>Curculionidae</taxon>
        <taxon>Dryophthorinae</taxon>
        <taxon>Sitophilus</taxon>
    </lineage>
</organism>
<feature type="region of interest" description="Disordered" evidence="2">
    <location>
        <begin position="83"/>
        <end position="112"/>
    </location>
</feature>
<gene>
    <name evidence="5" type="primary">LOC115881156</name>
</gene>
<feature type="compositionally biased region" description="Polar residues" evidence="2">
    <location>
        <begin position="912"/>
        <end position="921"/>
    </location>
</feature>
<feature type="compositionally biased region" description="Gly residues" evidence="2">
    <location>
        <begin position="319"/>
        <end position="335"/>
    </location>
</feature>
<dbReference type="AlphaFoldDB" id="A0A6J2XSE1"/>
<dbReference type="InterPro" id="IPR032013">
    <property type="entry name" value="DUF4795"/>
</dbReference>
<feature type="compositionally biased region" description="Basic residues" evidence="2">
    <location>
        <begin position="87"/>
        <end position="96"/>
    </location>
</feature>
<dbReference type="Proteomes" id="UP000504635">
    <property type="component" value="Unplaced"/>
</dbReference>
<evidence type="ECO:0000313" key="4">
    <source>
        <dbReference type="Proteomes" id="UP000504635"/>
    </source>
</evidence>
<feature type="compositionally biased region" description="Basic and acidic residues" evidence="2">
    <location>
        <begin position="823"/>
        <end position="834"/>
    </location>
</feature>
<feature type="coiled-coil region" evidence="1">
    <location>
        <begin position="542"/>
        <end position="605"/>
    </location>
</feature>
<keyword evidence="1" id="KW-0175">Coiled coil</keyword>
<name>A0A6J2XSE1_SITOR</name>
<dbReference type="GeneID" id="115881156"/>
<protein>
    <submittedName>
        <fullName evidence="5">Uncharacterized protein LOC115881156 isoform X1</fullName>
    </submittedName>
</protein>
<dbReference type="OrthoDB" id="5981048at2759"/>
<keyword evidence="4" id="KW-1185">Reference proteome</keyword>
<evidence type="ECO:0000259" key="3">
    <source>
        <dbReference type="Pfam" id="PF16043"/>
    </source>
</evidence>
<sequence length="921" mass="101498">MVDKSTTLISLPQMVDLALNSPEVGIVNFTVLHSLLHVIVNQLDLGEVNVEFRGSDSERLQNYISTARPGPIVTLTEYTIGADGKSTKKKTRRTNKGKAEEEKGQKDESQKEKEIAIIKKETDSTVPETGSGSFQTIVVVEPASREKVADAPKFAIAITKEQLNKLQHDIKELQRQVKELTEMPGSIGLIEAIRTSKEGSATPLLDMFQILTLVKRLDATEEAMNKLASMMEELAKGQASLAMEHSRILSEDHTNDIVSPSREVVELLVKSQELRHSLDGTIGGTAQIQDLSEQVRNIQERVTLLEQRRSRLSATYSGGSAGGGSAGSGSAGGGSANEEQTKPKKKRVSIESDKEVELGNTEPVGTGFKLEGDIDFDSTELAEVPPMQAIAILQRELINLKESFLANDSGVQALREVLELKDALISSTEKSDKMPADVRIGQIDLRVNELKEQVSTLDTVYHQQFSKIKDQAEHLEKEIASVWERIKSGLPGGDTHGKIDSHEITELYNKLVALQEDMSTITETAQKLVSEREGRQTTLEVMAEQIELLKTVKADKEDLEDALADKADACQINRKVSHEQFDAAYDELTKALEENLDKLKTQEELWIQSLNDIQKEIGNKLDKMELLPLKDFINAKLKEIQDKVKKISALRQETEAAGAKSKILRNVNCISCDANVIMRKQTDITLFPKPYAMPPTKNPGPYLAYEMDLLRKQQKTIPSTKNLSMFEGALQFAKSKQAEKDHLCNRYCGGSHTVTTPQQRVMRVGHFMEQWGPEISPVNETMIKGKDGHLYKGRDDTALRALANEKPPGAKVEAPAMVITEFGSKDAKGDRPNRSESGTLAKRERLSSRPKTSVEKLLEEPTGIRPSTGVKAVPEEQNALGPSSGVKKVTDDQAAGRSSTGIKQSVHKSDSKSIPTSSDTN</sequence>
<feature type="region of interest" description="Disordered" evidence="2">
    <location>
        <begin position="314"/>
        <end position="364"/>
    </location>
</feature>
<feature type="coiled-coil region" evidence="1">
    <location>
        <begin position="156"/>
        <end position="183"/>
    </location>
</feature>
<feature type="compositionally biased region" description="Basic and acidic residues" evidence="2">
    <location>
        <begin position="841"/>
        <end position="859"/>
    </location>
</feature>
<accession>A0A6J2XSE1</accession>
<evidence type="ECO:0000313" key="5">
    <source>
        <dbReference type="RefSeq" id="XP_030754392.1"/>
    </source>
</evidence>
<feature type="compositionally biased region" description="Basic and acidic residues" evidence="2">
    <location>
        <begin position="97"/>
        <end position="112"/>
    </location>
</feature>
<evidence type="ECO:0000256" key="2">
    <source>
        <dbReference type="SAM" id="MobiDB-lite"/>
    </source>
</evidence>
<feature type="region of interest" description="Disordered" evidence="2">
    <location>
        <begin position="822"/>
        <end position="921"/>
    </location>
</feature>
<dbReference type="PANTHER" id="PTHR47080:SF1">
    <property type="entry name" value="CHROMOSOME 16 OPEN READING FRAME 96"/>
    <property type="match status" value="1"/>
</dbReference>
<dbReference type="InParanoid" id="A0A6J2XSE1"/>
<dbReference type="PANTHER" id="PTHR47080">
    <property type="entry name" value="CHROMOSOME 16 OPEN READING FRAME 96"/>
    <property type="match status" value="1"/>
</dbReference>